<feature type="region of interest" description="Disordered" evidence="1">
    <location>
        <begin position="68"/>
        <end position="139"/>
    </location>
</feature>
<keyword evidence="3" id="KW-1185">Reference proteome</keyword>
<organism evidence="2 3">
    <name type="scientific">Potamilus streckersoni</name>
    <dbReference type="NCBI Taxonomy" id="2493646"/>
    <lineage>
        <taxon>Eukaryota</taxon>
        <taxon>Metazoa</taxon>
        <taxon>Spiralia</taxon>
        <taxon>Lophotrochozoa</taxon>
        <taxon>Mollusca</taxon>
        <taxon>Bivalvia</taxon>
        <taxon>Autobranchia</taxon>
        <taxon>Heteroconchia</taxon>
        <taxon>Palaeoheterodonta</taxon>
        <taxon>Unionida</taxon>
        <taxon>Unionoidea</taxon>
        <taxon>Unionidae</taxon>
        <taxon>Ambleminae</taxon>
        <taxon>Lampsilini</taxon>
        <taxon>Potamilus</taxon>
    </lineage>
</organism>
<feature type="compositionally biased region" description="Polar residues" evidence="1">
    <location>
        <begin position="69"/>
        <end position="84"/>
    </location>
</feature>
<evidence type="ECO:0000313" key="2">
    <source>
        <dbReference type="EMBL" id="KAK3592100.1"/>
    </source>
</evidence>
<accession>A0AAE0SHJ3</accession>
<evidence type="ECO:0000256" key="1">
    <source>
        <dbReference type="SAM" id="MobiDB-lite"/>
    </source>
</evidence>
<proteinExistence type="predicted"/>
<evidence type="ECO:0000313" key="3">
    <source>
        <dbReference type="Proteomes" id="UP001195483"/>
    </source>
</evidence>
<sequence length="139" mass="16071">MAMQKAGQEMRKLEKYFKTKRVETEEGLFLRCEYQKGTQAIDTSNIPRERVPSLYSVMVAIPKIYSINRKGNQPQENVSNVGKQNTRHKCPQHAQTQPEPSKKKNNFQTSAGKPIPKQRQGKQQQQTELEIRQQSYCCS</sequence>
<dbReference type="EMBL" id="JAEAOA010001195">
    <property type="protein sequence ID" value="KAK3592100.1"/>
    <property type="molecule type" value="Genomic_DNA"/>
</dbReference>
<dbReference type="Proteomes" id="UP001195483">
    <property type="component" value="Unassembled WGS sequence"/>
</dbReference>
<gene>
    <name evidence="2" type="ORF">CHS0354_019365</name>
</gene>
<reference evidence="2" key="3">
    <citation type="submission" date="2023-05" db="EMBL/GenBank/DDBJ databases">
        <authorList>
            <person name="Smith C.H."/>
        </authorList>
    </citation>
    <scope>NUCLEOTIDE SEQUENCE</scope>
    <source>
        <strain evidence="2">CHS0354</strain>
        <tissue evidence="2">Mantle</tissue>
    </source>
</reference>
<name>A0AAE0SHJ3_9BIVA</name>
<dbReference type="AlphaFoldDB" id="A0AAE0SHJ3"/>
<reference evidence="2" key="1">
    <citation type="journal article" date="2021" name="Genome Biol. Evol.">
        <title>A High-Quality Reference Genome for a Parasitic Bivalve with Doubly Uniparental Inheritance (Bivalvia: Unionida).</title>
        <authorList>
            <person name="Smith C.H."/>
        </authorList>
    </citation>
    <scope>NUCLEOTIDE SEQUENCE</scope>
    <source>
        <strain evidence="2">CHS0354</strain>
    </source>
</reference>
<feature type="compositionally biased region" description="Low complexity" evidence="1">
    <location>
        <begin position="117"/>
        <end position="139"/>
    </location>
</feature>
<comment type="caution">
    <text evidence="2">The sequence shown here is derived from an EMBL/GenBank/DDBJ whole genome shotgun (WGS) entry which is preliminary data.</text>
</comment>
<protein>
    <submittedName>
        <fullName evidence="2">Uncharacterized protein</fullName>
    </submittedName>
</protein>
<reference evidence="2" key="2">
    <citation type="journal article" date="2021" name="Genome Biol. Evol.">
        <title>Developing a high-quality reference genome for a parasitic bivalve with doubly uniparental inheritance (Bivalvia: Unionida).</title>
        <authorList>
            <person name="Smith C.H."/>
        </authorList>
    </citation>
    <scope>NUCLEOTIDE SEQUENCE</scope>
    <source>
        <strain evidence="2">CHS0354</strain>
        <tissue evidence="2">Mantle</tissue>
    </source>
</reference>